<evidence type="ECO:0000256" key="2">
    <source>
        <dbReference type="ARBA" id="ARBA00004170"/>
    </source>
</evidence>
<evidence type="ECO:0000256" key="11">
    <source>
        <dbReference type="SAM" id="MobiDB-lite"/>
    </source>
</evidence>
<dbReference type="Proteomes" id="UP000292052">
    <property type="component" value="Unassembled WGS sequence"/>
</dbReference>
<dbReference type="Gene3D" id="1.20.1270.60">
    <property type="entry name" value="Arfaptin homology (AH) domain/BAR domain"/>
    <property type="match status" value="1"/>
</dbReference>
<feature type="domain" description="SH3" evidence="12">
    <location>
        <begin position="187"/>
        <end position="246"/>
    </location>
</feature>
<dbReference type="FunFam" id="2.30.30.40:FF:000072">
    <property type="entry name" value="Unconventional Myosin IB"/>
    <property type="match status" value="1"/>
</dbReference>
<dbReference type="PRINTS" id="PR00499">
    <property type="entry name" value="P67PHOX"/>
</dbReference>
<dbReference type="GO" id="GO:0016020">
    <property type="term" value="C:membrane"/>
    <property type="evidence" value="ECO:0007669"/>
    <property type="project" value="UniProtKB-SubCell"/>
</dbReference>
<evidence type="ECO:0000256" key="6">
    <source>
        <dbReference type="ARBA" id="ARBA00022583"/>
    </source>
</evidence>
<evidence type="ECO:0000256" key="7">
    <source>
        <dbReference type="ARBA" id="ARBA00023054"/>
    </source>
</evidence>
<dbReference type="PANTHER" id="PTHR14167">
    <property type="entry name" value="SH3 DOMAIN-CONTAINING"/>
    <property type="match status" value="1"/>
</dbReference>
<organism evidence="13 14">
    <name type="scientific">Asbolus verrucosus</name>
    <name type="common">Desert ironclad beetle</name>
    <dbReference type="NCBI Taxonomy" id="1661398"/>
    <lineage>
        <taxon>Eukaryota</taxon>
        <taxon>Metazoa</taxon>
        <taxon>Ecdysozoa</taxon>
        <taxon>Arthropoda</taxon>
        <taxon>Hexapoda</taxon>
        <taxon>Insecta</taxon>
        <taxon>Pterygota</taxon>
        <taxon>Neoptera</taxon>
        <taxon>Endopterygota</taxon>
        <taxon>Coleoptera</taxon>
        <taxon>Polyphaga</taxon>
        <taxon>Cucujiformia</taxon>
        <taxon>Tenebrionidae</taxon>
        <taxon>Pimeliinae</taxon>
        <taxon>Asbolus</taxon>
    </lineage>
</organism>
<dbReference type="EMBL" id="QDEB01106247">
    <property type="protein sequence ID" value="RZB94450.1"/>
    <property type="molecule type" value="Genomic_DNA"/>
</dbReference>
<evidence type="ECO:0000313" key="14">
    <source>
        <dbReference type="Proteomes" id="UP000292052"/>
    </source>
</evidence>
<feature type="compositionally biased region" description="Polar residues" evidence="11">
    <location>
        <begin position="144"/>
        <end position="154"/>
    </location>
</feature>
<accession>A0A482VFX8</accession>
<dbReference type="InterPro" id="IPR001452">
    <property type="entry name" value="SH3_domain"/>
</dbReference>
<comment type="function">
    <text evidence="1">Required presynaptically at the neuromuscular junction. Implicated in synaptic vesicle endocytosis.</text>
</comment>
<evidence type="ECO:0000313" key="13">
    <source>
        <dbReference type="EMBL" id="RZB94450.1"/>
    </source>
</evidence>
<sequence length="248" mass="27708">MTGSHISDDEIKTAEDKFAESLHLAQMGMFNLLENDVEQISQLATFAEGLLDYHIQCTDILKHLNEVLLEKKDEAANRPKVEFVPKGLADLHIEGVSDGVNGIHHNININYHNTTNCGHQFKRPVPKTIPLHVKPDPFDPWSFPQGSSQVSSPQHKPHQLELHPGQHSANASPLPSPMKSPARTPMARQPCCTALYDFDPENPGELGFKENDVITLLNKIDDNWYEGSLHGRTGYFPVNYVKVDVPLP</sequence>
<dbReference type="Pfam" id="PF00018">
    <property type="entry name" value="SH3_1"/>
    <property type="match status" value="1"/>
</dbReference>
<evidence type="ECO:0000256" key="4">
    <source>
        <dbReference type="ARBA" id="ARBA00018286"/>
    </source>
</evidence>
<dbReference type="CDD" id="cd11803">
    <property type="entry name" value="SH3_Endophilin_A"/>
    <property type="match status" value="1"/>
</dbReference>
<comment type="similarity">
    <text evidence="3">Belongs to the endophilin family.</text>
</comment>
<evidence type="ECO:0000259" key="12">
    <source>
        <dbReference type="PROSITE" id="PS50002"/>
    </source>
</evidence>
<keyword evidence="6" id="KW-0254">Endocytosis</keyword>
<evidence type="ECO:0000256" key="5">
    <source>
        <dbReference type="ARBA" id="ARBA00022443"/>
    </source>
</evidence>
<dbReference type="InterPro" id="IPR004148">
    <property type="entry name" value="BAR_dom"/>
</dbReference>
<dbReference type="PRINTS" id="PR00452">
    <property type="entry name" value="SH3DOMAIN"/>
</dbReference>
<dbReference type="GO" id="GO:0016191">
    <property type="term" value="P:synaptic vesicle uncoating"/>
    <property type="evidence" value="ECO:0007669"/>
    <property type="project" value="TreeGrafter"/>
</dbReference>
<evidence type="ECO:0000256" key="1">
    <source>
        <dbReference type="ARBA" id="ARBA00003037"/>
    </source>
</evidence>
<dbReference type="GO" id="GO:0098793">
    <property type="term" value="C:presynapse"/>
    <property type="evidence" value="ECO:0007669"/>
    <property type="project" value="TreeGrafter"/>
</dbReference>
<dbReference type="OrthoDB" id="443981at2759"/>
<comment type="caution">
    <text evidence="13">The sequence shown here is derived from an EMBL/GenBank/DDBJ whole genome shotgun (WGS) entry which is preliminary data.</text>
</comment>
<dbReference type="Pfam" id="PF03114">
    <property type="entry name" value="BAR"/>
    <property type="match status" value="1"/>
</dbReference>
<feature type="region of interest" description="Disordered" evidence="11">
    <location>
        <begin position="136"/>
        <end position="186"/>
    </location>
</feature>
<proteinExistence type="inferred from homology"/>
<dbReference type="STRING" id="1661398.A0A482VFX8"/>
<evidence type="ECO:0000256" key="3">
    <source>
        <dbReference type="ARBA" id="ARBA00006697"/>
    </source>
</evidence>
<dbReference type="SMART" id="SM00326">
    <property type="entry name" value="SH3"/>
    <property type="match status" value="1"/>
</dbReference>
<name>A0A482VFX8_ASBVE</name>
<dbReference type="SUPFAM" id="SSF103657">
    <property type="entry name" value="BAR/IMD domain-like"/>
    <property type="match status" value="1"/>
</dbReference>
<keyword evidence="7" id="KW-0175">Coiled coil</keyword>
<keyword evidence="14" id="KW-1185">Reference proteome</keyword>
<dbReference type="AlphaFoldDB" id="A0A482VFX8"/>
<dbReference type="PANTHER" id="PTHR14167:SF81">
    <property type="entry name" value="ENDOPHILIN-A"/>
    <property type="match status" value="1"/>
</dbReference>
<keyword evidence="8" id="KW-0472">Membrane</keyword>
<keyword evidence="5 10" id="KW-0728">SH3 domain</keyword>
<dbReference type="InterPro" id="IPR035824">
    <property type="entry name" value="Endophilin_A_SH3"/>
</dbReference>
<evidence type="ECO:0000256" key="8">
    <source>
        <dbReference type="ARBA" id="ARBA00023136"/>
    </source>
</evidence>
<dbReference type="Gene3D" id="2.30.30.40">
    <property type="entry name" value="SH3 Domains"/>
    <property type="match status" value="1"/>
</dbReference>
<dbReference type="InterPro" id="IPR036028">
    <property type="entry name" value="SH3-like_dom_sf"/>
</dbReference>
<dbReference type="InterPro" id="IPR050384">
    <property type="entry name" value="Endophilin_SH3RF"/>
</dbReference>
<evidence type="ECO:0000256" key="10">
    <source>
        <dbReference type="PROSITE-ProRule" id="PRU00192"/>
    </source>
</evidence>
<dbReference type="InterPro" id="IPR027267">
    <property type="entry name" value="AH/BAR_dom_sf"/>
</dbReference>
<dbReference type="GO" id="GO:0098978">
    <property type="term" value="C:glutamatergic synapse"/>
    <property type="evidence" value="ECO:0007669"/>
    <property type="project" value="TreeGrafter"/>
</dbReference>
<comment type="subcellular location">
    <subcellularLocation>
        <location evidence="2">Membrane</location>
        <topology evidence="2">Peripheral membrane protein</topology>
    </subcellularLocation>
</comment>
<dbReference type="PROSITE" id="PS50002">
    <property type="entry name" value="SH3"/>
    <property type="match status" value="1"/>
</dbReference>
<evidence type="ECO:0000256" key="9">
    <source>
        <dbReference type="ARBA" id="ARBA00030140"/>
    </source>
</evidence>
<reference evidence="13 14" key="1">
    <citation type="submission" date="2017-03" db="EMBL/GenBank/DDBJ databases">
        <title>Genome of the blue death feigning beetle - Asbolus verrucosus.</title>
        <authorList>
            <person name="Rider S.D."/>
        </authorList>
    </citation>
    <scope>NUCLEOTIDE SEQUENCE [LARGE SCALE GENOMIC DNA]</scope>
    <source>
        <strain evidence="13">Butters</strain>
        <tissue evidence="13">Head and leg muscle</tissue>
    </source>
</reference>
<dbReference type="GO" id="GO:0005737">
    <property type="term" value="C:cytoplasm"/>
    <property type="evidence" value="ECO:0007669"/>
    <property type="project" value="InterPro"/>
</dbReference>
<dbReference type="SUPFAM" id="SSF50044">
    <property type="entry name" value="SH3-domain"/>
    <property type="match status" value="1"/>
</dbReference>
<gene>
    <name evidence="13" type="ORF">BDFB_009249</name>
</gene>
<protein>
    <recommendedName>
        <fullName evidence="4">Endophilin-A</fullName>
    </recommendedName>
    <alternativeName>
        <fullName evidence="9">SH3 domain-containing GRB2-like protein</fullName>
    </alternativeName>
</protein>